<reference evidence="14" key="1">
    <citation type="journal article" date="2019" name="Int. J. Syst. Evol. Microbiol.">
        <title>The Global Catalogue of Microorganisms (GCM) 10K type strain sequencing project: providing services to taxonomists for standard genome sequencing and annotation.</title>
        <authorList>
            <consortium name="The Broad Institute Genomics Platform"/>
            <consortium name="The Broad Institute Genome Sequencing Center for Infectious Disease"/>
            <person name="Wu L."/>
            <person name="Ma J."/>
        </authorList>
    </citation>
    <scope>NUCLEOTIDE SEQUENCE [LARGE SCALE GENOMIC DNA]</scope>
    <source>
        <strain evidence="14">CGMCC 1.15480</strain>
    </source>
</reference>
<feature type="compositionally biased region" description="Low complexity" evidence="10">
    <location>
        <begin position="721"/>
        <end position="761"/>
    </location>
</feature>
<keyword evidence="6 9" id="KW-0067">ATP-binding</keyword>
<evidence type="ECO:0000256" key="3">
    <source>
        <dbReference type="ARBA" id="ARBA00022692"/>
    </source>
</evidence>
<evidence type="ECO:0000256" key="7">
    <source>
        <dbReference type="ARBA" id="ARBA00022989"/>
    </source>
</evidence>
<feature type="binding site" evidence="9">
    <location>
        <begin position="852"/>
        <end position="859"/>
    </location>
    <ligand>
        <name>ATP</name>
        <dbReference type="ChEBI" id="CHEBI:30616"/>
    </ligand>
</feature>
<dbReference type="InterPro" id="IPR002543">
    <property type="entry name" value="FtsK_dom"/>
</dbReference>
<evidence type="ECO:0000256" key="5">
    <source>
        <dbReference type="ARBA" id="ARBA00022741"/>
    </source>
</evidence>
<evidence type="ECO:0000313" key="14">
    <source>
        <dbReference type="Proteomes" id="UP000597761"/>
    </source>
</evidence>
<evidence type="ECO:0000256" key="8">
    <source>
        <dbReference type="ARBA" id="ARBA00023136"/>
    </source>
</evidence>
<comment type="caution">
    <text evidence="13">The sequence shown here is derived from an EMBL/GenBank/DDBJ whole genome shotgun (WGS) entry which is preliminary data.</text>
</comment>
<feature type="domain" description="FtsK" evidence="12">
    <location>
        <begin position="429"/>
        <end position="633"/>
    </location>
</feature>
<dbReference type="Proteomes" id="UP000597761">
    <property type="component" value="Unassembled WGS sequence"/>
</dbReference>
<keyword evidence="4" id="KW-0677">Repeat</keyword>
<dbReference type="SUPFAM" id="SSF52540">
    <property type="entry name" value="P-loop containing nucleoside triphosphate hydrolases"/>
    <property type="match status" value="3"/>
</dbReference>
<accession>A0ABQ1PH47</accession>
<keyword evidence="14" id="KW-1185">Reference proteome</keyword>
<dbReference type="Pfam" id="PF01580">
    <property type="entry name" value="FtsK_SpoIIIE"/>
    <property type="match status" value="2"/>
</dbReference>
<gene>
    <name evidence="13" type="ORF">GCM10011512_25070</name>
</gene>
<sequence length="1356" mass="144767">MSLIPLLGAGASMTVMMLFRGSSLAAVGALMMIVTVLASIVMLISQRGRAGRQRREQRENYLDYLERTRAELRAGEQRAVRVAQEGNPVPTALFDVVRNPARLWERRRADEDFLHVRLGTGTRPLRPITVTETAGALQQTDPFMDSELRLLQRRYEASPGLPLTVPLDSAGNVSIVGDRDFTLAVARVLVIQAAAFHSPEDLHLAAAVPEDRRDDVGWLTWLPHLADQKHAHATGPVRRLARSMDELTDVLADDLNARSTLAAEARKNFLRAGVGSALPRLLVVSDAFGELPGELALTDKRATPGSLGITTLHLVRERTQEPSDVGLRITQTAEGYRLENHLADPLSPAVQEGQLTPLPVATAAALARELASLRLSADSLEHESTSGTDDFLTMLGLRVDATEEDVRRLWAPRAEVDFLRVPLGPDDRGRPVLLDLKESAQFGMGPHGLCVGATGSGKSEMLRSLVLGLLATHAPDVLSMVLVDYKGGATFAPFAGAPHVAGVITNLSDDVAMIERVYASLAGEIQRRQEVLKAAGNIANITDYQLHRRERLERGEHLAPLPHLVVIIDEFGELLTARPDFIELFLSIGRIGRSIGVHLLLSSQRIEGGKLRGLDTYLSYRIGLRTLSEAESRTVLETPDAFHLPPVPGFGYLKVDTTTYTRFKAGYVSGPAEDLRRAEDAAPAAVEPAVALVPRYAATLDAGESSAASAAVVSEHTFTGTGAFGGTRARTGRSASPGAGPAPDVPAVPAAAAAAPGSGPSRRTTGPTVLSTLMGVLSRFPRAVEPIWLPPLPAAMALDTAAGAPQSTSAGLRIPGGNLRVPIGLLDDPAKQWQGLWQLDLTAAGGNLHIVGGPSSGKSTLLRTLAASLALTHSPAEVGIYAVDLLGSALLPLQDLPHVGGVAVRTNREVVRRTVDELMGMLAVRERLFEERGIDSLTTLRRLAGRGEAPGVASADIVLLLDGYGQLQDEFEDVERNVHALISRGGGYGIHVIVTSTRTNEVRLAQQAFFGNRIELRLGEPAESQHGRKLAEAIPADRPGRALTDGKLLGHVALPRIDGVDDVDTAQEGLRSLVADVAASTEDRAMAVRVLPALVEADTVPTPRRRGRVPLGLRESDLEPELLDLRGADRHLLVLGDDGCGKTNLLRTLTRRLREQYTSEDIVFAVFDPRRSLEGEIPDEYLGGYAPSAALAEQLAGAVATELAERVADADHAATAPAVVLLIDDYDILTAGGTGPLSRLTPYLPLGAQIGLHAVLTRRVRGASRGIYESFFTALRDSGGTGLLMSGDRGEGVLLNGLRARQLPVGRAQVLRPGRAPETVQLFHNPVAESDEVGEGTVTGPLGLVPSARSDERSPS</sequence>
<dbReference type="NCBIfam" id="TIGR03925">
    <property type="entry name" value="T7SS_EccC_b"/>
    <property type="match status" value="1"/>
</dbReference>
<evidence type="ECO:0000256" key="9">
    <source>
        <dbReference type="PROSITE-ProRule" id="PRU00289"/>
    </source>
</evidence>
<dbReference type="CDD" id="cd01127">
    <property type="entry name" value="TrwB_TraG_TraD_VirD4"/>
    <property type="match status" value="1"/>
</dbReference>
<dbReference type="InterPro" id="IPR003593">
    <property type="entry name" value="AAA+_ATPase"/>
</dbReference>
<feature type="binding site" evidence="9">
    <location>
        <begin position="1136"/>
        <end position="1143"/>
    </location>
    <ligand>
        <name>ATP</name>
        <dbReference type="ChEBI" id="CHEBI:30616"/>
    </ligand>
</feature>
<dbReference type="PANTHER" id="PTHR22683:SF1">
    <property type="entry name" value="TYPE VII SECRETION SYSTEM PROTEIN ESSC"/>
    <property type="match status" value="1"/>
</dbReference>
<keyword evidence="3 11" id="KW-0812">Transmembrane</keyword>
<proteinExistence type="predicted"/>
<protein>
    <recommendedName>
        <fullName evidence="12">FtsK domain-containing protein</fullName>
    </recommendedName>
</protein>
<keyword evidence="5 9" id="KW-0547">Nucleotide-binding</keyword>
<feature type="domain" description="FtsK" evidence="12">
    <location>
        <begin position="1118"/>
        <end position="1294"/>
    </location>
</feature>
<evidence type="ECO:0000256" key="2">
    <source>
        <dbReference type="ARBA" id="ARBA00022475"/>
    </source>
</evidence>
<keyword evidence="7 11" id="KW-1133">Transmembrane helix</keyword>
<feature type="region of interest" description="Disordered" evidence="10">
    <location>
        <begin position="1328"/>
        <end position="1356"/>
    </location>
</feature>
<evidence type="ECO:0000256" key="1">
    <source>
        <dbReference type="ARBA" id="ARBA00004651"/>
    </source>
</evidence>
<dbReference type="PROSITE" id="PS50901">
    <property type="entry name" value="FTSK"/>
    <property type="match status" value="3"/>
</dbReference>
<organism evidence="13 14">
    <name type="scientific">Tersicoccus solisilvae</name>
    <dbReference type="NCBI Taxonomy" id="1882339"/>
    <lineage>
        <taxon>Bacteria</taxon>
        <taxon>Bacillati</taxon>
        <taxon>Actinomycetota</taxon>
        <taxon>Actinomycetes</taxon>
        <taxon>Micrococcales</taxon>
        <taxon>Micrococcaceae</taxon>
        <taxon>Tersicoccus</taxon>
    </lineage>
</organism>
<feature type="region of interest" description="Disordered" evidence="10">
    <location>
        <begin position="721"/>
        <end position="767"/>
    </location>
</feature>
<evidence type="ECO:0000259" key="12">
    <source>
        <dbReference type="PROSITE" id="PS50901"/>
    </source>
</evidence>
<comment type="subcellular location">
    <subcellularLocation>
        <location evidence="1">Cell membrane</location>
        <topology evidence="1">Multi-pass membrane protein</topology>
    </subcellularLocation>
</comment>
<keyword evidence="2" id="KW-1003">Cell membrane</keyword>
<evidence type="ECO:0000256" key="11">
    <source>
        <dbReference type="SAM" id="Phobius"/>
    </source>
</evidence>
<dbReference type="InterPro" id="IPR027417">
    <property type="entry name" value="P-loop_NTPase"/>
</dbReference>
<evidence type="ECO:0000313" key="13">
    <source>
        <dbReference type="EMBL" id="GGC97058.1"/>
    </source>
</evidence>
<feature type="transmembrane region" description="Helical" evidence="11">
    <location>
        <begin position="23"/>
        <end position="45"/>
    </location>
</feature>
<feature type="domain" description="FtsK" evidence="12">
    <location>
        <begin position="834"/>
        <end position="1025"/>
    </location>
</feature>
<evidence type="ECO:0000256" key="4">
    <source>
        <dbReference type="ARBA" id="ARBA00022737"/>
    </source>
</evidence>
<evidence type="ECO:0000256" key="10">
    <source>
        <dbReference type="SAM" id="MobiDB-lite"/>
    </source>
</evidence>
<keyword evidence="8 11" id="KW-0472">Membrane</keyword>
<dbReference type="EMBL" id="BMJI01000019">
    <property type="protein sequence ID" value="GGC97058.1"/>
    <property type="molecule type" value="Genomic_DNA"/>
</dbReference>
<evidence type="ECO:0000256" key="6">
    <source>
        <dbReference type="ARBA" id="ARBA00022840"/>
    </source>
</evidence>
<feature type="binding site" evidence="9">
    <location>
        <begin position="452"/>
        <end position="459"/>
    </location>
    <ligand>
        <name>ATP</name>
        <dbReference type="ChEBI" id="CHEBI:30616"/>
    </ligand>
</feature>
<dbReference type="PANTHER" id="PTHR22683">
    <property type="entry name" value="SPORULATION PROTEIN RELATED"/>
    <property type="match status" value="1"/>
</dbReference>
<dbReference type="SMART" id="SM00382">
    <property type="entry name" value="AAA"/>
    <property type="match status" value="3"/>
</dbReference>
<dbReference type="InterPro" id="IPR023836">
    <property type="entry name" value="EccCa-like_Actinobacteria"/>
</dbReference>
<dbReference type="InterPro" id="IPR050206">
    <property type="entry name" value="FtsK/SpoIIIE/SftA"/>
</dbReference>
<dbReference type="Gene3D" id="3.40.50.300">
    <property type="entry name" value="P-loop containing nucleotide triphosphate hydrolases"/>
    <property type="match status" value="4"/>
</dbReference>
<name>A0ABQ1PH47_9MICC</name>
<dbReference type="InterPro" id="IPR023837">
    <property type="entry name" value="EccCb-like_Actinobacteria"/>
</dbReference>
<dbReference type="NCBIfam" id="TIGR03924">
    <property type="entry name" value="T7SS_EccC_a"/>
    <property type="match status" value="1"/>
</dbReference>